<keyword evidence="2" id="KW-1185">Reference proteome</keyword>
<name>A0ACC2BID8_DIPCM</name>
<reference evidence="2" key="1">
    <citation type="journal article" date="2024" name="Proc. Natl. Acad. Sci. U.S.A.">
        <title>Extraordinary preservation of gene collinearity over three hundred million years revealed in homosporous lycophytes.</title>
        <authorList>
            <person name="Li C."/>
            <person name="Wickell D."/>
            <person name="Kuo L.Y."/>
            <person name="Chen X."/>
            <person name="Nie B."/>
            <person name="Liao X."/>
            <person name="Peng D."/>
            <person name="Ji J."/>
            <person name="Jenkins J."/>
            <person name="Williams M."/>
            <person name="Shu S."/>
            <person name="Plott C."/>
            <person name="Barry K."/>
            <person name="Rajasekar S."/>
            <person name="Grimwood J."/>
            <person name="Han X."/>
            <person name="Sun S."/>
            <person name="Hou Z."/>
            <person name="He W."/>
            <person name="Dai G."/>
            <person name="Sun C."/>
            <person name="Schmutz J."/>
            <person name="Leebens-Mack J.H."/>
            <person name="Li F.W."/>
            <person name="Wang L."/>
        </authorList>
    </citation>
    <scope>NUCLEOTIDE SEQUENCE [LARGE SCALE GENOMIC DNA]</scope>
    <source>
        <strain evidence="2">cv. PW_Plant_1</strain>
    </source>
</reference>
<evidence type="ECO:0000313" key="2">
    <source>
        <dbReference type="Proteomes" id="UP001162992"/>
    </source>
</evidence>
<comment type="caution">
    <text evidence="1">The sequence shown here is derived from an EMBL/GenBank/DDBJ whole genome shotgun (WGS) entry which is preliminary data.</text>
</comment>
<proteinExistence type="predicted"/>
<organism evidence="1 2">
    <name type="scientific">Diphasiastrum complanatum</name>
    <name type="common">Issler's clubmoss</name>
    <name type="synonym">Lycopodium complanatum</name>
    <dbReference type="NCBI Taxonomy" id="34168"/>
    <lineage>
        <taxon>Eukaryota</taxon>
        <taxon>Viridiplantae</taxon>
        <taxon>Streptophyta</taxon>
        <taxon>Embryophyta</taxon>
        <taxon>Tracheophyta</taxon>
        <taxon>Lycopodiopsida</taxon>
        <taxon>Lycopodiales</taxon>
        <taxon>Lycopodiaceae</taxon>
        <taxon>Lycopodioideae</taxon>
        <taxon>Diphasiastrum</taxon>
    </lineage>
</organism>
<dbReference type="Proteomes" id="UP001162992">
    <property type="component" value="Chromosome 15"/>
</dbReference>
<evidence type="ECO:0000313" key="1">
    <source>
        <dbReference type="EMBL" id="KAJ7529526.1"/>
    </source>
</evidence>
<dbReference type="EMBL" id="CM055106">
    <property type="protein sequence ID" value="KAJ7529526.1"/>
    <property type="molecule type" value="Genomic_DNA"/>
</dbReference>
<sequence length="134" mass="15420">MNSSVRRLAMPCKRMHDLNRVAAGLQRINASLTLRRLNFSTTVESEGEISVASINDSNEQIQEAAAKAKDAKADIERRKWWKPDPMTGVWSPDQQAQADTVKLREEFQIKEEQVISTLCERVWWSSLEEIPERH</sequence>
<protein>
    <submittedName>
        <fullName evidence="1">Uncharacterized protein</fullName>
    </submittedName>
</protein>
<gene>
    <name evidence="1" type="ORF">O6H91_15G054900</name>
</gene>
<accession>A0ACC2BID8</accession>